<dbReference type="AlphaFoldDB" id="A0A6J4JGE3"/>
<dbReference type="SUPFAM" id="SSF103473">
    <property type="entry name" value="MFS general substrate transporter"/>
    <property type="match status" value="1"/>
</dbReference>
<keyword evidence="5 6" id="KW-0472">Membrane</keyword>
<dbReference type="InterPro" id="IPR011701">
    <property type="entry name" value="MFS"/>
</dbReference>
<keyword evidence="3 6" id="KW-0812">Transmembrane</keyword>
<dbReference type="InterPro" id="IPR050189">
    <property type="entry name" value="MFS_Efflux_Transporters"/>
</dbReference>
<evidence type="ECO:0000256" key="5">
    <source>
        <dbReference type="ARBA" id="ARBA00023136"/>
    </source>
</evidence>
<dbReference type="Pfam" id="PF07690">
    <property type="entry name" value="MFS_1"/>
    <property type="match status" value="1"/>
</dbReference>
<feature type="transmembrane region" description="Helical" evidence="6">
    <location>
        <begin position="156"/>
        <end position="175"/>
    </location>
</feature>
<dbReference type="PANTHER" id="PTHR43124">
    <property type="entry name" value="PURINE EFFLUX PUMP PBUE"/>
    <property type="match status" value="1"/>
</dbReference>
<evidence type="ECO:0000313" key="8">
    <source>
        <dbReference type="EMBL" id="CAA9275614.1"/>
    </source>
</evidence>
<gene>
    <name evidence="8" type="ORF">AVDCRST_MAG54-3259</name>
</gene>
<evidence type="ECO:0000259" key="7">
    <source>
        <dbReference type="PROSITE" id="PS50850"/>
    </source>
</evidence>
<dbReference type="GO" id="GO:0022857">
    <property type="term" value="F:transmembrane transporter activity"/>
    <property type="evidence" value="ECO:0007669"/>
    <property type="project" value="InterPro"/>
</dbReference>
<comment type="subcellular location">
    <subcellularLocation>
        <location evidence="1">Cell membrane</location>
        <topology evidence="1">Multi-pass membrane protein</topology>
    </subcellularLocation>
</comment>
<evidence type="ECO:0000256" key="6">
    <source>
        <dbReference type="SAM" id="Phobius"/>
    </source>
</evidence>
<sequence length="431" mass="45257">MWGTALTVYVLAVLHRSSLGVAGLLAADRFAIGATELAAFTVLQLAVYAALQVPVGVLLDRFGSRRLLLTGLVLMTAGQLVFALVDAFVPALLARSLLGAGDAMVFISVIRLVAAWFAPGQGPMVVQLTGQFGQLGAVLAAAPLSFALQSFGWTRAFAAVSSVGVVLLVAVAAVVRDSPDPDHEAVRARLAALVRSVRTVWGNPGNRLGMWSHFVSQFPATVLALMWGYPFLVRGEGVTPGVAASLLTVMTGATLLTAPVLGRLTARLPFHRSHLVLAVVTAIVTAWTVVLALPDPAPTWLLVVLVAVTAVGGPVSMVGFDLARTFVPAEAMGRANGVVNIGGFGASLGAMAVIGILLDVVEPRGASAYDLADFRVAMCGLYPFWVLGAVQVLRYRRRAIAHLQRVHPGAVEQLQRGEPFAHPGFDDREGL</sequence>
<feature type="domain" description="Major facilitator superfamily (MFS) profile" evidence="7">
    <location>
        <begin position="1"/>
        <end position="406"/>
    </location>
</feature>
<keyword evidence="2" id="KW-1003">Cell membrane</keyword>
<feature type="transmembrane region" description="Helical" evidence="6">
    <location>
        <begin position="374"/>
        <end position="395"/>
    </location>
</feature>
<feature type="transmembrane region" description="Helical" evidence="6">
    <location>
        <begin position="274"/>
        <end position="293"/>
    </location>
</feature>
<dbReference type="Gene3D" id="1.20.1250.20">
    <property type="entry name" value="MFS general substrate transporter like domains"/>
    <property type="match status" value="2"/>
</dbReference>
<dbReference type="GO" id="GO:0005886">
    <property type="term" value="C:plasma membrane"/>
    <property type="evidence" value="ECO:0007669"/>
    <property type="project" value="UniProtKB-SubCell"/>
</dbReference>
<feature type="transmembrane region" description="Helical" evidence="6">
    <location>
        <begin position="37"/>
        <end position="59"/>
    </location>
</feature>
<feature type="transmembrane region" description="Helical" evidence="6">
    <location>
        <begin position="241"/>
        <end position="262"/>
    </location>
</feature>
<organism evidence="8">
    <name type="scientific">uncultured Actinomycetospora sp</name>
    <dbReference type="NCBI Taxonomy" id="1135996"/>
    <lineage>
        <taxon>Bacteria</taxon>
        <taxon>Bacillati</taxon>
        <taxon>Actinomycetota</taxon>
        <taxon>Actinomycetes</taxon>
        <taxon>Pseudonocardiales</taxon>
        <taxon>Pseudonocardiaceae</taxon>
        <taxon>Actinomycetospora</taxon>
        <taxon>environmental samples</taxon>
    </lineage>
</organism>
<protein>
    <submittedName>
        <fullName evidence="8">Uncharacterized MFS-type transporter</fullName>
    </submittedName>
</protein>
<dbReference type="InterPro" id="IPR036259">
    <property type="entry name" value="MFS_trans_sf"/>
</dbReference>
<feature type="transmembrane region" description="Helical" evidence="6">
    <location>
        <begin position="66"/>
        <end position="85"/>
    </location>
</feature>
<dbReference type="InterPro" id="IPR020846">
    <property type="entry name" value="MFS_dom"/>
</dbReference>
<reference evidence="8" key="1">
    <citation type="submission" date="2020-02" db="EMBL/GenBank/DDBJ databases">
        <authorList>
            <person name="Meier V. D."/>
        </authorList>
    </citation>
    <scope>NUCLEOTIDE SEQUENCE</scope>
    <source>
        <strain evidence="8">AVDCRST_MAG54</strain>
    </source>
</reference>
<evidence type="ECO:0000256" key="1">
    <source>
        <dbReference type="ARBA" id="ARBA00004651"/>
    </source>
</evidence>
<accession>A0A6J4JGE3</accession>
<dbReference type="PROSITE" id="PS50850">
    <property type="entry name" value="MFS"/>
    <property type="match status" value="1"/>
</dbReference>
<dbReference type="EMBL" id="CADCTH010000416">
    <property type="protein sequence ID" value="CAA9275614.1"/>
    <property type="molecule type" value="Genomic_DNA"/>
</dbReference>
<evidence type="ECO:0000256" key="4">
    <source>
        <dbReference type="ARBA" id="ARBA00022989"/>
    </source>
</evidence>
<feature type="transmembrane region" description="Helical" evidence="6">
    <location>
        <begin position="299"/>
        <end position="323"/>
    </location>
</feature>
<feature type="transmembrane region" description="Helical" evidence="6">
    <location>
        <begin position="208"/>
        <end position="229"/>
    </location>
</feature>
<evidence type="ECO:0000256" key="2">
    <source>
        <dbReference type="ARBA" id="ARBA00022475"/>
    </source>
</evidence>
<feature type="transmembrane region" description="Helical" evidence="6">
    <location>
        <begin position="335"/>
        <end position="358"/>
    </location>
</feature>
<evidence type="ECO:0000256" key="3">
    <source>
        <dbReference type="ARBA" id="ARBA00022692"/>
    </source>
</evidence>
<dbReference type="CDD" id="cd06174">
    <property type="entry name" value="MFS"/>
    <property type="match status" value="1"/>
</dbReference>
<dbReference type="PANTHER" id="PTHR43124:SF3">
    <property type="entry name" value="CHLORAMPHENICOL EFFLUX PUMP RV0191"/>
    <property type="match status" value="1"/>
</dbReference>
<proteinExistence type="predicted"/>
<keyword evidence="4 6" id="KW-1133">Transmembrane helix</keyword>
<name>A0A6J4JGE3_9PSEU</name>